<dbReference type="GO" id="GO:0007166">
    <property type="term" value="P:cell surface receptor signaling pathway"/>
    <property type="evidence" value="ECO:0007669"/>
    <property type="project" value="InterPro"/>
</dbReference>
<sequence>MNKFFASVKKNGVETAILPLQVLKAVAGLTSVPALGSATDIMLSILDKAYQTQQNTGTALEIANLCLRAHSTLSQHLQSVEITPALLNSIRQFEMDLHDAQESVEKYEQKMWIGRLLYSKTNNDDLQRLEKRVNNTLSLFQIEKLLSLEEINVKIHACVQRLEQNIAGNSTSLQRIEQNTAGNNTSLQCIEQSIVLLKNCSELTPRPDGVLVDIVPRSLLTPCEEITNGPGYSLQSAEMRGRTVAIKVFTGSKAKTMWEVGTKLDATILHPNLSHLIGTSSLDEHGPPFLVYDLNIQNRVEGAILTWMAQDVNEIMYKCARLVHGVSSALINLSAEGHLLSLSAKSFDILWDSRGRVVLSIRPETVSSSTALASLEGDGIRPLRVMDDICANIFRSVNQIRYDDDPFHPLGKVSSLATSSSPSSNTTETTPRREILWHRADVSGSNTDLDTISQQYGSFANRHTESCRHVPRFNVVDGPAYRPCAGYRREELNLTHHVMYNNVLVHSASSVVDVCVTCGKPPIIPPFVKEVTREVVCDFCQKGSPHWKQRLEDRRKIRHIVEWRCWDCGEIVGSKGNYFHHRQFTCPIRHPRNL</sequence>
<evidence type="ECO:0008006" key="4">
    <source>
        <dbReference type="Google" id="ProtNLM"/>
    </source>
</evidence>
<reference evidence="2" key="1">
    <citation type="submission" date="2023-06" db="EMBL/GenBank/DDBJ databases">
        <authorList>
            <consortium name="Lawrence Berkeley National Laboratory"/>
            <person name="Ahrendt S."/>
            <person name="Sahu N."/>
            <person name="Indic B."/>
            <person name="Wong-Bajracharya J."/>
            <person name="Merenyi Z."/>
            <person name="Ke H.-M."/>
            <person name="Monk M."/>
            <person name="Kocsube S."/>
            <person name="Drula E."/>
            <person name="Lipzen A."/>
            <person name="Balint B."/>
            <person name="Henrissat B."/>
            <person name="Andreopoulos B."/>
            <person name="Martin F.M."/>
            <person name="Harder C.B."/>
            <person name="Rigling D."/>
            <person name="Ford K.L."/>
            <person name="Foster G.D."/>
            <person name="Pangilinan J."/>
            <person name="Papanicolaou A."/>
            <person name="Barry K."/>
            <person name="LaButti K."/>
            <person name="Viragh M."/>
            <person name="Koriabine M."/>
            <person name="Yan M."/>
            <person name="Riley R."/>
            <person name="Champramary S."/>
            <person name="Plett K.L."/>
            <person name="Tsai I.J."/>
            <person name="Slot J."/>
            <person name="Sipos G."/>
            <person name="Plett J."/>
            <person name="Nagy L.G."/>
            <person name="Grigoriev I.V."/>
        </authorList>
    </citation>
    <scope>NUCLEOTIDE SEQUENCE</scope>
    <source>
        <strain evidence="2">ICMP 16352</strain>
    </source>
</reference>
<dbReference type="InterPro" id="IPR036537">
    <property type="entry name" value="Adaptor_Cbl_N_dom_sf"/>
</dbReference>
<dbReference type="EMBL" id="JAUEPR010000025">
    <property type="protein sequence ID" value="KAK0474940.1"/>
    <property type="molecule type" value="Genomic_DNA"/>
</dbReference>
<organism evidence="2 3">
    <name type="scientific">Armillaria novae-zelandiae</name>
    <dbReference type="NCBI Taxonomy" id="153914"/>
    <lineage>
        <taxon>Eukaryota</taxon>
        <taxon>Fungi</taxon>
        <taxon>Dikarya</taxon>
        <taxon>Basidiomycota</taxon>
        <taxon>Agaricomycotina</taxon>
        <taxon>Agaricomycetes</taxon>
        <taxon>Agaricomycetidae</taxon>
        <taxon>Agaricales</taxon>
        <taxon>Marasmiineae</taxon>
        <taxon>Physalacriaceae</taxon>
        <taxon>Armillaria</taxon>
    </lineage>
</organism>
<keyword evidence="3" id="KW-1185">Reference proteome</keyword>
<evidence type="ECO:0000256" key="1">
    <source>
        <dbReference type="SAM" id="MobiDB-lite"/>
    </source>
</evidence>
<dbReference type="Gene3D" id="1.20.930.20">
    <property type="entry name" value="Adaptor protein Cbl, N-terminal domain"/>
    <property type="match status" value="1"/>
</dbReference>
<dbReference type="Proteomes" id="UP001175227">
    <property type="component" value="Unassembled WGS sequence"/>
</dbReference>
<evidence type="ECO:0000313" key="2">
    <source>
        <dbReference type="EMBL" id="KAK0474940.1"/>
    </source>
</evidence>
<dbReference type="CDD" id="cd21037">
    <property type="entry name" value="MLKL_NTD"/>
    <property type="match status" value="1"/>
</dbReference>
<evidence type="ECO:0000313" key="3">
    <source>
        <dbReference type="Proteomes" id="UP001175227"/>
    </source>
</evidence>
<accession>A0AA39NZV0</accession>
<feature type="compositionally biased region" description="Low complexity" evidence="1">
    <location>
        <begin position="414"/>
        <end position="429"/>
    </location>
</feature>
<feature type="region of interest" description="Disordered" evidence="1">
    <location>
        <begin position="413"/>
        <end position="432"/>
    </location>
</feature>
<dbReference type="AlphaFoldDB" id="A0AA39NZV0"/>
<comment type="caution">
    <text evidence="2">The sequence shown here is derived from an EMBL/GenBank/DDBJ whole genome shotgun (WGS) entry which is preliminary data.</text>
</comment>
<dbReference type="InterPro" id="IPR059179">
    <property type="entry name" value="MLKL-like_MCAfunc"/>
</dbReference>
<gene>
    <name evidence="2" type="ORF">IW261DRAFT_1497916</name>
</gene>
<name>A0AA39NZV0_9AGAR</name>
<proteinExistence type="predicted"/>
<protein>
    <recommendedName>
        <fullName evidence="4">Protein kinase domain-containing protein</fullName>
    </recommendedName>
</protein>